<dbReference type="InterPro" id="IPR008141">
    <property type="entry name" value="Ala_DH"/>
</dbReference>
<comment type="similarity">
    <text evidence="2 7">Belongs to the AlaDH/PNT family.</text>
</comment>
<protein>
    <recommendedName>
        <fullName evidence="7">Alanine dehydrogenase</fullName>
        <ecNumber evidence="7">1.4.1.1</ecNumber>
    </recommendedName>
</protein>
<evidence type="ECO:0000313" key="14">
    <source>
        <dbReference type="Proteomes" id="UP000642993"/>
    </source>
</evidence>
<reference evidence="13" key="1">
    <citation type="submission" date="2020-09" db="EMBL/GenBank/DDBJ databases">
        <title>Hoyosella lacisalsi sp. nov., a halotolerant actinobacterium isolated from soil of Lake Gudzhirganskoe.</title>
        <authorList>
            <person name="Yang Q."/>
            <person name="Guo P.Y."/>
            <person name="Liu S.W."/>
            <person name="Li F.N."/>
            <person name="Sun C.H."/>
        </authorList>
    </citation>
    <scope>NUCLEOTIDE SEQUENCE</scope>
    <source>
        <strain evidence="13">G463</strain>
    </source>
</reference>
<dbReference type="InterPro" id="IPR008143">
    <property type="entry name" value="Ala_DH/PNT_CS2"/>
</dbReference>
<dbReference type="AlphaFoldDB" id="A0A927PLU3"/>
<feature type="binding site" evidence="10">
    <location>
        <begin position="296"/>
        <end position="299"/>
    </location>
    <ligand>
        <name>NAD(+)</name>
        <dbReference type="ChEBI" id="CHEBI:57540"/>
    </ligand>
</feature>
<dbReference type="PANTHER" id="PTHR42795">
    <property type="entry name" value="ALANINE DEHYDROGENASE"/>
    <property type="match status" value="1"/>
</dbReference>
<comment type="function">
    <text evidence="6">May play a role in cell wall synthesis as L-alanine is an important constituent of the peptidoglycan layer.</text>
</comment>
<feature type="active site" description="Proton donor/acceptor" evidence="8">
    <location>
        <position position="94"/>
    </location>
</feature>
<dbReference type="InterPro" id="IPR036291">
    <property type="entry name" value="NAD(P)-bd_dom_sf"/>
</dbReference>
<dbReference type="GO" id="GO:0042853">
    <property type="term" value="P:L-alanine catabolic process"/>
    <property type="evidence" value="ECO:0007669"/>
    <property type="project" value="InterPro"/>
</dbReference>
<dbReference type="RefSeq" id="WP_192040142.1">
    <property type="nucleotide sequence ID" value="NZ_JACYWE010000009.1"/>
</dbReference>
<accession>A0A927PLU3</accession>
<evidence type="ECO:0000256" key="6">
    <source>
        <dbReference type="ARBA" id="ARBA00056662"/>
    </source>
</evidence>
<dbReference type="GO" id="GO:0000166">
    <property type="term" value="F:nucleotide binding"/>
    <property type="evidence" value="ECO:0007669"/>
    <property type="project" value="UniProtKB-KW"/>
</dbReference>
<dbReference type="InterPro" id="IPR007886">
    <property type="entry name" value="AlaDH/PNT_N"/>
</dbReference>
<keyword evidence="3 7" id="KW-0560">Oxidoreductase</keyword>
<dbReference type="GO" id="GO:0000286">
    <property type="term" value="F:alanine dehydrogenase activity"/>
    <property type="evidence" value="ECO:0007669"/>
    <property type="project" value="UniProtKB-UniRule"/>
</dbReference>
<feature type="domain" description="Alanine dehydrogenase/pyridine nucleotide transhydrogenase NAD(H)-binding" evidence="11">
    <location>
        <begin position="147"/>
        <end position="295"/>
    </location>
</feature>
<evidence type="ECO:0000256" key="9">
    <source>
        <dbReference type="PIRSR" id="PIRSR000183-2"/>
    </source>
</evidence>
<gene>
    <name evidence="13" type="primary">ald</name>
    <name evidence="13" type="ORF">HT102_13660</name>
</gene>
<evidence type="ECO:0000256" key="7">
    <source>
        <dbReference type="PIRNR" id="PIRNR000183"/>
    </source>
</evidence>
<dbReference type="Gene3D" id="3.40.50.720">
    <property type="entry name" value="NAD(P)-binding Rossmann-like Domain"/>
    <property type="match status" value="2"/>
</dbReference>
<dbReference type="Proteomes" id="UP000642993">
    <property type="component" value="Unassembled WGS sequence"/>
</dbReference>
<dbReference type="PIRSF" id="PIRSF000183">
    <property type="entry name" value="Alanine_dh"/>
    <property type="match status" value="1"/>
</dbReference>
<dbReference type="FunFam" id="3.40.50.720:FF:000433">
    <property type="entry name" value="Alanine dehydrogenase 1"/>
    <property type="match status" value="1"/>
</dbReference>
<dbReference type="EMBL" id="JACYWE010000009">
    <property type="protein sequence ID" value="MBD8507530.1"/>
    <property type="molecule type" value="Genomic_DNA"/>
</dbReference>
<organism evidence="13 14">
    <name type="scientific">Lolliginicoccus lacisalsi</name>
    <dbReference type="NCBI Taxonomy" id="2742202"/>
    <lineage>
        <taxon>Bacteria</taxon>
        <taxon>Bacillati</taxon>
        <taxon>Actinomycetota</taxon>
        <taxon>Actinomycetes</taxon>
        <taxon>Mycobacteriales</taxon>
        <taxon>Hoyosellaceae</taxon>
        <taxon>Lolliginicoccus</taxon>
    </lineage>
</organism>
<dbReference type="CDD" id="cd05305">
    <property type="entry name" value="L-AlaDH"/>
    <property type="match status" value="1"/>
</dbReference>
<evidence type="ECO:0000256" key="5">
    <source>
        <dbReference type="ARBA" id="ARBA00049277"/>
    </source>
</evidence>
<feature type="binding site" evidence="10">
    <location>
        <position position="132"/>
    </location>
    <ligand>
        <name>NAD(+)</name>
        <dbReference type="ChEBI" id="CHEBI:57540"/>
    </ligand>
</feature>
<keyword evidence="10" id="KW-0547">Nucleotide-binding</keyword>
<dbReference type="PROSITE" id="PS00837">
    <property type="entry name" value="ALADH_PNT_2"/>
    <property type="match status" value="1"/>
</dbReference>
<comment type="pathway">
    <text evidence="1 7">Amino-acid degradation; L-alanine degradation via dehydrogenase pathway; NH(3) and pyruvate from L-alanine: step 1/1.</text>
</comment>
<evidence type="ECO:0000256" key="3">
    <source>
        <dbReference type="ARBA" id="ARBA00023002"/>
    </source>
</evidence>
<sequence>MIIGVPAEVKSGEHRVALTPDAVRELVEAGHDVRIEAGAGAGSSFPDADYESAGAVLCDASDAWAAELVTKVKEPQPSEHDYLRPGLILFTYLHLAATRECTEALVESGCTAIAYETVESPDGALPLLAPMSLIAGRLATQVGAWALQKANGGRGVLLGGIAGAPLADVVVLGAGAAGSQAVDVAVGMGAHVTVLDVSTTPLRGLVARYGNRVRTVTATAGAVDAAVLAADLVIGAVLVRGARAPRLVTNDVVARMRRGSVLVDIAVDQGGCFEDTRPTTHDAPLYSVHGSRFYAVANMPAAVPRTSTFALVDATLPYIKAIAQLGWQAACREDEGLAAGVNITEGRITCEPVARAHGMRHAPLDLGTA</sequence>
<comment type="function">
    <text evidence="7">Catalyzes the reversible reductive amination of pyruvate to L-alanine.</text>
</comment>
<dbReference type="Pfam" id="PF05222">
    <property type="entry name" value="AlaDh_PNT_N"/>
    <property type="match status" value="1"/>
</dbReference>
<feature type="active site" description="Proton donor/acceptor" evidence="8">
    <location>
        <position position="268"/>
    </location>
</feature>
<dbReference type="SUPFAM" id="SSF51735">
    <property type="entry name" value="NAD(P)-binding Rossmann-fold domains"/>
    <property type="match status" value="1"/>
</dbReference>
<dbReference type="SMART" id="SM01002">
    <property type="entry name" value="AlaDh_PNT_C"/>
    <property type="match status" value="1"/>
</dbReference>
<feature type="domain" description="Alanine dehydrogenase/pyridine nucleotide transhydrogenase N-terminal" evidence="12">
    <location>
        <begin position="4"/>
        <end position="135"/>
    </location>
</feature>
<dbReference type="NCBIfam" id="TIGR00518">
    <property type="entry name" value="alaDH"/>
    <property type="match status" value="1"/>
</dbReference>
<dbReference type="Pfam" id="PF01262">
    <property type="entry name" value="AlaDh_PNT_C"/>
    <property type="match status" value="1"/>
</dbReference>
<feature type="binding site" evidence="10">
    <location>
        <begin position="265"/>
        <end position="268"/>
    </location>
    <ligand>
        <name>NAD(+)</name>
        <dbReference type="ChEBI" id="CHEBI:57540"/>
    </ligand>
</feature>
<proteinExistence type="inferred from homology"/>
<evidence type="ECO:0000313" key="13">
    <source>
        <dbReference type="EMBL" id="MBD8507530.1"/>
    </source>
</evidence>
<evidence type="ECO:0000256" key="1">
    <source>
        <dbReference type="ARBA" id="ARBA00005206"/>
    </source>
</evidence>
<feature type="binding site" evidence="10">
    <location>
        <position position="196"/>
    </location>
    <ligand>
        <name>NAD(+)</name>
        <dbReference type="ChEBI" id="CHEBI:57540"/>
    </ligand>
</feature>
<keyword evidence="4 7" id="KW-0520">NAD</keyword>
<evidence type="ECO:0000256" key="8">
    <source>
        <dbReference type="PIRSR" id="PIRSR000183-1"/>
    </source>
</evidence>
<keyword evidence="14" id="KW-1185">Reference proteome</keyword>
<evidence type="ECO:0000256" key="4">
    <source>
        <dbReference type="ARBA" id="ARBA00023027"/>
    </source>
</evidence>
<dbReference type="EC" id="1.4.1.1" evidence="7"/>
<evidence type="ECO:0000259" key="11">
    <source>
        <dbReference type="SMART" id="SM01002"/>
    </source>
</evidence>
<evidence type="ECO:0000259" key="12">
    <source>
        <dbReference type="SMART" id="SM01003"/>
    </source>
</evidence>
<dbReference type="GO" id="GO:0005886">
    <property type="term" value="C:plasma membrane"/>
    <property type="evidence" value="ECO:0007669"/>
    <property type="project" value="TreeGrafter"/>
</dbReference>
<evidence type="ECO:0000256" key="10">
    <source>
        <dbReference type="PIRSR" id="PIRSR000183-3"/>
    </source>
</evidence>
<evidence type="ECO:0000256" key="2">
    <source>
        <dbReference type="ARBA" id="ARBA00005689"/>
    </source>
</evidence>
<dbReference type="InterPro" id="IPR007698">
    <property type="entry name" value="AlaDH/PNT_NAD(H)-bd"/>
</dbReference>
<feature type="binding site" evidence="9">
    <location>
        <position position="73"/>
    </location>
    <ligand>
        <name>substrate</name>
    </ligand>
</feature>
<feature type="binding site" evidence="10">
    <location>
        <begin position="237"/>
        <end position="238"/>
    </location>
    <ligand>
        <name>NAD(+)</name>
        <dbReference type="ChEBI" id="CHEBI:57540"/>
    </ligand>
</feature>
<dbReference type="SUPFAM" id="SSF52283">
    <property type="entry name" value="Formate/glycerate dehydrogenase catalytic domain-like"/>
    <property type="match status" value="1"/>
</dbReference>
<feature type="binding site" evidence="10">
    <location>
        <position position="277"/>
    </location>
    <ligand>
        <name>NAD(+)</name>
        <dbReference type="ChEBI" id="CHEBI:57540"/>
    </ligand>
</feature>
<comment type="catalytic activity">
    <reaction evidence="5 7">
        <text>L-alanine + NAD(+) + H2O = pyruvate + NH4(+) + NADH + H(+)</text>
        <dbReference type="Rhea" id="RHEA:18405"/>
        <dbReference type="ChEBI" id="CHEBI:15361"/>
        <dbReference type="ChEBI" id="CHEBI:15377"/>
        <dbReference type="ChEBI" id="CHEBI:15378"/>
        <dbReference type="ChEBI" id="CHEBI:28938"/>
        <dbReference type="ChEBI" id="CHEBI:57540"/>
        <dbReference type="ChEBI" id="CHEBI:57945"/>
        <dbReference type="ChEBI" id="CHEBI:57972"/>
        <dbReference type="EC" id="1.4.1.1"/>
    </reaction>
</comment>
<comment type="caution">
    <text evidence="13">The sequence shown here is derived from an EMBL/GenBank/DDBJ whole genome shotgun (WGS) entry which is preliminary data.</text>
</comment>
<dbReference type="PANTHER" id="PTHR42795:SF1">
    <property type="entry name" value="ALANINE DEHYDROGENASE"/>
    <property type="match status" value="1"/>
</dbReference>
<dbReference type="SMART" id="SM01003">
    <property type="entry name" value="AlaDh_PNT_N"/>
    <property type="match status" value="1"/>
</dbReference>
<name>A0A927PLU3_9ACTN</name>
<feature type="binding site" evidence="9">
    <location>
        <position position="15"/>
    </location>
    <ligand>
        <name>substrate</name>
    </ligand>
</feature>